<dbReference type="GO" id="GO:0070006">
    <property type="term" value="F:metalloaminopeptidase activity"/>
    <property type="evidence" value="ECO:0007669"/>
    <property type="project" value="UniProtKB-UniRule"/>
</dbReference>
<dbReference type="EC" id="3.4.11.18" evidence="11"/>
<sequence>MECATLDCSKSATLRCPTCIKLGISDSSSYFCSQECFKTSWKAHKSIHTAATVESQLKRNLDFKNFQYTGTLRAGNLSTPRIIPASISKPDYARTGVSKSEESARRSARIRQLSESEIVAMRKVCRLAREVLDEAASVVKVGVTTDEIDKIVHEACIARDSYPSPLNYYHFPKSCCTSVNEVICHGIPDDRPLQNGDIVNIDITLYHGGFHGDLNETYTVGEVDEESRLLIKSAYDSMHAAIASVKPGVLYREFGGVIEKVAKSNKHQVVRTYCGHGINDLFHCAPNVPHYKNNKAVGVCKPGHTFTIEPMLTIGTWRDVTWPDEWTSVTADGKRSAQFEHTLLVTEHGVEILTARLPTSPKFWWE</sequence>
<dbReference type="FunFam" id="3.90.230.10:FF:000010">
    <property type="entry name" value="Methionine aminopeptidase"/>
    <property type="match status" value="1"/>
</dbReference>
<evidence type="ECO:0000256" key="4">
    <source>
        <dbReference type="ARBA" id="ARBA00022670"/>
    </source>
</evidence>
<dbReference type="AlphaFoldDB" id="A0A7S0ZCV3"/>
<comment type="cofactor">
    <cofactor evidence="11">
        <name>Co(2+)</name>
        <dbReference type="ChEBI" id="CHEBI:48828"/>
    </cofactor>
    <cofactor evidence="11">
        <name>Zn(2+)</name>
        <dbReference type="ChEBI" id="CHEBI:29105"/>
    </cofactor>
    <cofactor evidence="11">
        <name>Mn(2+)</name>
        <dbReference type="ChEBI" id="CHEBI:29035"/>
    </cofactor>
    <cofactor evidence="11">
        <name>Fe(2+)</name>
        <dbReference type="ChEBI" id="CHEBI:29033"/>
    </cofactor>
    <text evidence="11">Binds 2 divalent metal cations per subunit. Has a high-affinity and a low affinity metal-binding site. The true nature of the physiological cofactor is under debate. The enzyme is active with cobalt, zinc, manganese or divalent iron ions.</text>
</comment>
<evidence type="ECO:0000256" key="9">
    <source>
        <dbReference type="HAMAP-Rule" id="MF_03174"/>
    </source>
</evidence>
<dbReference type="Gene3D" id="3.90.230.10">
    <property type="entry name" value="Creatinase/methionine aminopeptidase superfamily"/>
    <property type="match status" value="1"/>
</dbReference>
<dbReference type="InterPro" id="IPR001714">
    <property type="entry name" value="Pept_M24_MAP"/>
</dbReference>
<dbReference type="CDD" id="cd01086">
    <property type="entry name" value="MetAP1"/>
    <property type="match status" value="1"/>
</dbReference>
<dbReference type="InterPro" id="IPR000994">
    <property type="entry name" value="Pept_M24"/>
</dbReference>
<evidence type="ECO:0000256" key="10">
    <source>
        <dbReference type="PROSITE-ProRule" id="PRU01357"/>
    </source>
</evidence>
<keyword evidence="3 9" id="KW-0963">Cytoplasm</keyword>
<dbReference type="PROSITE" id="PS52013">
    <property type="entry name" value="ZF_C6H2"/>
    <property type="match status" value="1"/>
</dbReference>
<gene>
    <name evidence="13" type="ORF">TOLI1172_LOCUS2228</name>
</gene>
<evidence type="ECO:0000256" key="6">
    <source>
        <dbReference type="ARBA" id="ARBA00022771"/>
    </source>
</evidence>
<comment type="catalytic activity">
    <reaction evidence="9 11">
        <text>Release of N-terminal amino acids, preferentially methionine, from peptides and arylamides.</text>
        <dbReference type="EC" id="3.4.11.18"/>
    </reaction>
</comment>
<evidence type="ECO:0000256" key="5">
    <source>
        <dbReference type="ARBA" id="ARBA00022723"/>
    </source>
</evidence>
<proteinExistence type="inferred from homology"/>
<comment type="function">
    <text evidence="9 11">Cotranslationally removes the N-terminal methionine from nascent proteins. The N-terminal methionine is often cleaved when the second residue in the primary sequence is small and uncharged (Met-Ala-, Cys, Gly, Pro, Ser, Thr, or Val).</text>
</comment>
<dbReference type="GO" id="GO:0005829">
    <property type="term" value="C:cytosol"/>
    <property type="evidence" value="ECO:0007669"/>
    <property type="project" value="TreeGrafter"/>
</dbReference>
<name>A0A7S0ZCV3_9RHOD</name>
<evidence type="ECO:0000256" key="3">
    <source>
        <dbReference type="ARBA" id="ARBA00022490"/>
    </source>
</evidence>
<dbReference type="EMBL" id="HBFP01003128">
    <property type="protein sequence ID" value="CAD8817839.1"/>
    <property type="molecule type" value="Transcribed_RNA"/>
</dbReference>
<feature type="binding site" evidence="9">
    <location>
        <position position="283"/>
    </location>
    <ligand>
        <name>a protein</name>
        <dbReference type="ChEBI" id="CHEBI:16541"/>
    </ligand>
    <ligandPart>
        <name>N-terminal L-methionine residue</name>
        <dbReference type="ChEBI" id="CHEBI:64731"/>
    </ligandPart>
</feature>
<keyword evidence="4 9" id="KW-0645">Protease</keyword>
<evidence type="ECO:0000256" key="7">
    <source>
        <dbReference type="ARBA" id="ARBA00022801"/>
    </source>
</evidence>
<feature type="binding site" evidence="9">
    <location>
        <position position="213"/>
    </location>
    <ligand>
        <name>Zn(2+)</name>
        <dbReference type="ChEBI" id="CHEBI:29105"/>
        <label>3</label>
    </ligand>
</feature>
<dbReference type="InterPro" id="IPR036005">
    <property type="entry name" value="Creatinase/aminopeptidase-like"/>
</dbReference>
<feature type="binding site" evidence="9">
    <location>
        <position position="276"/>
    </location>
    <ligand>
        <name>Zn(2+)</name>
        <dbReference type="ChEBI" id="CHEBI:29105"/>
        <label>4</label>
        <note>catalytic</note>
    </ligand>
</feature>
<dbReference type="Pfam" id="PF15801">
    <property type="entry name" value="zf-C6H2"/>
    <property type="match status" value="1"/>
</dbReference>
<keyword evidence="8" id="KW-0862">Zinc</keyword>
<feature type="domain" description="C6H2-type" evidence="12">
    <location>
        <begin position="1"/>
        <end position="55"/>
    </location>
</feature>
<feature type="binding site" evidence="9">
    <location>
        <position position="202"/>
    </location>
    <ligand>
        <name>Zn(2+)</name>
        <dbReference type="ChEBI" id="CHEBI:29105"/>
        <label>3</label>
    </ligand>
</feature>
<dbReference type="PANTHER" id="PTHR43330:SF7">
    <property type="entry name" value="METHIONINE AMINOPEPTIDASE 1"/>
    <property type="match status" value="1"/>
</dbReference>
<feature type="binding site" evidence="9">
    <location>
        <position position="185"/>
    </location>
    <ligand>
        <name>a protein</name>
        <dbReference type="ChEBI" id="CHEBI:16541"/>
    </ligand>
    <ligandPart>
        <name>N-terminal L-methionine residue</name>
        <dbReference type="ChEBI" id="CHEBI:64731"/>
    </ligandPart>
</feature>
<keyword evidence="5 9" id="KW-0479">Metal-binding</keyword>
<dbReference type="GO" id="GO:0006508">
    <property type="term" value="P:proteolysis"/>
    <property type="evidence" value="ECO:0007669"/>
    <property type="project" value="UniProtKB-KW"/>
</dbReference>
<dbReference type="GO" id="GO:0008270">
    <property type="term" value="F:zinc ion binding"/>
    <property type="evidence" value="ECO:0007669"/>
    <property type="project" value="UniProtKB-KW"/>
</dbReference>
<dbReference type="Pfam" id="PF00557">
    <property type="entry name" value="Peptidase_M24"/>
    <property type="match status" value="1"/>
</dbReference>
<protein>
    <recommendedName>
        <fullName evidence="11">Methionine aminopeptidase</fullName>
        <ecNumber evidence="11">3.4.11.18</ecNumber>
    </recommendedName>
</protein>
<keyword evidence="7 9" id="KW-0378">Hydrolase</keyword>
<dbReference type="GO" id="GO:0004239">
    <property type="term" value="F:initiator methionyl aminopeptidase activity"/>
    <property type="evidence" value="ECO:0007669"/>
    <property type="project" value="UniProtKB-UniRule"/>
</dbReference>
<dbReference type="InterPro" id="IPR031615">
    <property type="entry name" value="Zfn-C6H2"/>
</dbReference>
<comment type="subunit">
    <text evidence="9">Associates with the 60S ribosomal subunit of the 80S translational complex.</text>
</comment>
<dbReference type="SUPFAM" id="SSF55920">
    <property type="entry name" value="Creatinase/aminopeptidase"/>
    <property type="match status" value="1"/>
</dbReference>
<reference evidence="13" key="1">
    <citation type="submission" date="2021-01" db="EMBL/GenBank/DDBJ databases">
        <authorList>
            <person name="Corre E."/>
            <person name="Pelletier E."/>
            <person name="Niang G."/>
            <person name="Scheremetjew M."/>
            <person name="Finn R."/>
            <person name="Kale V."/>
            <person name="Holt S."/>
            <person name="Cochrane G."/>
            <person name="Meng A."/>
            <person name="Brown T."/>
            <person name="Cohen L."/>
        </authorList>
    </citation>
    <scope>NUCLEOTIDE SEQUENCE</scope>
    <source>
        <strain evidence="13">CCMP3278</strain>
    </source>
</reference>
<dbReference type="InterPro" id="IPR002467">
    <property type="entry name" value="Pept_M24A_MAP1"/>
</dbReference>
<comment type="similarity">
    <text evidence="9 10">Belongs to the peptidase M24A family. Methionine aminopeptidase type 1 subfamily.</text>
</comment>
<dbReference type="NCBIfam" id="TIGR00500">
    <property type="entry name" value="met_pdase_I"/>
    <property type="match status" value="1"/>
</dbReference>
<evidence type="ECO:0000259" key="12">
    <source>
        <dbReference type="PROSITE" id="PS52013"/>
    </source>
</evidence>
<feature type="binding site" evidence="9">
    <location>
        <position position="213"/>
    </location>
    <ligand>
        <name>Zn(2+)</name>
        <dbReference type="ChEBI" id="CHEBI:29105"/>
        <label>4</label>
        <note>catalytic</note>
    </ligand>
</feature>
<accession>A0A7S0ZCV3</accession>
<evidence type="ECO:0000256" key="2">
    <source>
        <dbReference type="ARBA" id="ARBA00022438"/>
    </source>
</evidence>
<feature type="binding site" evidence="9">
    <location>
        <position position="340"/>
    </location>
    <ligand>
        <name>Zn(2+)</name>
        <dbReference type="ChEBI" id="CHEBI:29105"/>
        <label>4</label>
        <note>catalytic</note>
    </ligand>
</feature>
<evidence type="ECO:0000313" key="13">
    <source>
        <dbReference type="EMBL" id="CAD8817839.1"/>
    </source>
</evidence>
<evidence type="ECO:0000256" key="11">
    <source>
        <dbReference type="RuleBase" id="RU003653"/>
    </source>
</evidence>
<dbReference type="PANTHER" id="PTHR43330">
    <property type="entry name" value="METHIONINE AMINOPEPTIDASE"/>
    <property type="match status" value="1"/>
</dbReference>
<feature type="binding site" evidence="9">
    <location>
        <position position="340"/>
    </location>
    <ligand>
        <name>Zn(2+)</name>
        <dbReference type="ChEBI" id="CHEBI:29105"/>
        <label>3</label>
    </ligand>
</feature>
<organism evidence="13">
    <name type="scientific">Timspurckia oligopyrenoides</name>
    <dbReference type="NCBI Taxonomy" id="708627"/>
    <lineage>
        <taxon>Eukaryota</taxon>
        <taxon>Rhodophyta</taxon>
        <taxon>Bangiophyceae</taxon>
        <taxon>Porphyridiales</taxon>
        <taxon>Porphyridiaceae</taxon>
        <taxon>Timspurckia</taxon>
    </lineage>
</organism>
<keyword evidence="6 10" id="KW-0863">Zinc-finger</keyword>
<dbReference type="PROSITE" id="PS00680">
    <property type="entry name" value="MAP_1"/>
    <property type="match status" value="1"/>
</dbReference>
<comment type="cofactor">
    <cofactor evidence="9">
        <name>Zn(2+)</name>
        <dbReference type="ChEBI" id="CHEBI:29105"/>
    </cofactor>
    <cofactor evidence="9">
        <name>Co(2+)</name>
        <dbReference type="ChEBI" id="CHEBI:48828"/>
    </cofactor>
    <cofactor evidence="9">
        <name>Mn(2+)</name>
        <dbReference type="ChEBI" id="CHEBI:29035"/>
    </cofactor>
    <cofactor evidence="9">
        <name>Fe(2+)</name>
        <dbReference type="ChEBI" id="CHEBI:29033"/>
    </cofactor>
    <text evidence="9">Binds 2 divalent metal cations per subunit. Has a high-affinity and a low affinity metal-binding site. The true nature of the physiological cofactor is under debate. The enzyme is active with zinc, cobalt, manganese or divalent iron ions. Has high activity with zinc; zinc cofactor is transferred into the active site region by the ZNG1 zinc chaperone.</text>
</comment>
<feature type="binding site" evidence="9">
    <location>
        <position position="309"/>
    </location>
    <ligand>
        <name>Zn(2+)</name>
        <dbReference type="ChEBI" id="CHEBI:29105"/>
        <label>4</label>
        <note>catalytic</note>
    </ligand>
</feature>
<comment type="subcellular location">
    <subcellularLocation>
        <location evidence="1 9">Cytoplasm</location>
    </subcellularLocation>
</comment>
<evidence type="ECO:0000256" key="8">
    <source>
        <dbReference type="ARBA" id="ARBA00022833"/>
    </source>
</evidence>
<dbReference type="Gene3D" id="6.10.140.2220">
    <property type="match status" value="1"/>
</dbReference>
<keyword evidence="2 9" id="KW-0031">Aminopeptidase</keyword>
<dbReference type="HAMAP" id="MF_01974">
    <property type="entry name" value="MetAP_1"/>
    <property type="match status" value="1"/>
</dbReference>
<dbReference type="PRINTS" id="PR00599">
    <property type="entry name" value="MAPEPTIDASE"/>
</dbReference>
<evidence type="ECO:0000256" key="1">
    <source>
        <dbReference type="ARBA" id="ARBA00004496"/>
    </source>
</evidence>